<dbReference type="EMBL" id="SGWZ01000002">
    <property type="protein sequence ID" value="RZS70121.1"/>
    <property type="molecule type" value="Genomic_DNA"/>
</dbReference>
<reference evidence="1 2" key="1">
    <citation type="submission" date="2019-02" db="EMBL/GenBank/DDBJ databases">
        <title>Genomic Encyclopedia of Type Strains, Phase IV (KMG-IV): sequencing the most valuable type-strain genomes for metagenomic binning, comparative biology and taxonomic classification.</title>
        <authorList>
            <person name="Goeker M."/>
        </authorList>
    </citation>
    <scope>NUCLEOTIDE SEQUENCE [LARGE SCALE GENOMIC DNA]</scope>
    <source>
        <strain evidence="1 2">DSM 16618</strain>
    </source>
</reference>
<dbReference type="Proteomes" id="UP000292039">
    <property type="component" value="Unassembled WGS sequence"/>
</dbReference>
<protein>
    <recommendedName>
        <fullName evidence="3">Restriction endonuclease</fullName>
    </recommendedName>
</protein>
<name>A0A4Q7MQR3_9BURK</name>
<sequence>MNVSPMPVTAATPPAIPYVENIRAAGLSIYDPIAVGDPAFWIPTPDLEKLLDDALRGQSLAGLPLRTRSKVAKQYVCTALGYPLPPSFRKVQPRFPGQLFDTYVQKANNLQVWNEELSPSRRYVLIRVNAADCISQVRVVTGDTLAQLDTTGTLTQKYQARCLVGDETAELVSLQDTTAIQPLTRPGLQLSTVTPVSYPTAGALLPVAEIYQRLAPLVGSSFPDLGADQERNRGAGLHALVCRQLGYQHYLDDGQFPDVRQQLLEVKLQTSPTIDLGLALPSGPDLLDVPQLDGHQPRHCDVRYAVFYARTDGRMVTLTHLIVSTGEDFFTRFTQFQGKGLNKKLQIPLPAGFFRADAEHAPDLLI</sequence>
<accession>A0A4Q7MQR3</accession>
<comment type="caution">
    <text evidence="1">The sequence shown here is derived from an EMBL/GenBank/DDBJ whole genome shotgun (WGS) entry which is preliminary data.</text>
</comment>
<gene>
    <name evidence="1" type="ORF">EV679_1514</name>
</gene>
<proteinExistence type="predicted"/>
<dbReference type="AlphaFoldDB" id="A0A4Q7MQR3"/>
<evidence type="ECO:0008006" key="3">
    <source>
        <dbReference type="Google" id="ProtNLM"/>
    </source>
</evidence>
<evidence type="ECO:0000313" key="1">
    <source>
        <dbReference type="EMBL" id="RZS70121.1"/>
    </source>
</evidence>
<organism evidence="1 2">
    <name type="scientific">Kerstersia gyiorum</name>
    <dbReference type="NCBI Taxonomy" id="206506"/>
    <lineage>
        <taxon>Bacteria</taxon>
        <taxon>Pseudomonadati</taxon>
        <taxon>Pseudomonadota</taxon>
        <taxon>Betaproteobacteria</taxon>
        <taxon>Burkholderiales</taxon>
        <taxon>Alcaligenaceae</taxon>
        <taxon>Kerstersia</taxon>
    </lineage>
</organism>
<evidence type="ECO:0000313" key="2">
    <source>
        <dbReference type="Proteomes" id="UP000292039"/>
    </source>
</evidence>